<gene>
    <name evidence="4" type="ORF">ACFQ4L_05000</name>
</gene>
<sequence>MDFRRIEWIFLVVFIALDIFLAVSYSQNNNNIVITEDPGTSTSDTILQDMRDDNITVGSLSTKQGEGYYLSTQNEDELRTHLDRLVGQTYSYNAMTHTLTSKFTTVLSYDQEKMVAELKSFVKDENNVIFGKEYTYEAALSDPKKDIVFVQKSTHGVILDTQAELIFKISGNNVTGYTQTYISDLTVLREKQTAISAFEAVQLLYISSEIPQNSKIVWYKLGYSELIDVRGSVIYVPVWNIMIEHKDTKNESLKKVNAFSSTVIKNQTTSTSTTSSSTTSSSSSVVTSSADSSNSSVQ</sequence>
<dbReference type="EMBL" id="JBHTOF010000033">
    <property type="protein sequence ID" value="MFD1465449.1"/>
    <property type="molecule type" value="Genomic_DNA"/>
</dbReference>
<feature type="region of interest" description="Disordered" evidence="1">
    <location>
        <begin position="266"/>
        <end position="298"/>
    </location>
</feature>
<dbReference type="Gene3D" id="2.40.128.690">
    <property type="entry name" value="YycH protein, domain 3-like"/>
    <property type="match status" value="1"/>
</dbReference>
<feature type="transmembrane region" description="Helical" evidence="2">
    <location>
        <begin position="7"/>
        <end position="25"/>
    </location>
</feature>
<dbReference type="RefSeq" id="WP_125577912.1">
    <property type="nucleotide sequence ID" value="NZ_JBHTOF010000033.1"/>
</dbReference>
<dbReference type="Pfam" id="PF09648">
    <property type="entry name" value="YycI"/>
    <property type="match status" value="1"/>
</dbReference>
<evidence type="ECO:0000256" key="2">
    <source>
        <dbReference type="SAM" id="Phobius"/>
    </source>
</evidence>
<evidence type="ECO:0000313" key="4">
    <source>
        <dbReference type="EMBL" id="MFD1465449.1"/>
    </source>
</evidence>
<dbReference type="Proteomes" id="UP001597244">
    <property type="component" value="Unassembled WGS sequence"/>
</dbReference>
<comment type="caution">
    <text evidence="4">The sequence shown here is derived from an EMBL/GenBank/DDBJ whole genome shotgun (WGS) entry which is preliminary data.</text>
</comment>
<dbReference type="InterPro" id="IPR018604">
    <property type="entry name" value="YycI-like"/>
</dbReference>
<evidence type="ECO:0000313" key="5">
    <source>
        <dbReference type="Proteomes" id="UP001597244"/>
    </source>
</evidence>
<organism evidence="4 5">
    <name type="scientific">Lapidilactobacillus mulanensis</name>
    <dbReference type="NCBI Taxonomy" id="2485999"/>
    <lineage>
        <taxon>Bacteria</taxon>
        <taxon>Bacillati</taxon>
        <taxon>Bacillota</taxon>
        <taxon>Bacilli</taxon>
        <taxon>Lactobacillales</taxon>
        <taxon>Lactobacillaceae</taxon>
        <taxon>Lapidilactobacillus</taxon>
    </lineage>
</organism>
<keyword evidence="2" id="KW-1133">Transmembrane helix</keyword>
<proteinExistence type="predicted"/>
<evidence type="ECO:0000256" key="1">
    <source>
        <dbReference type="SAM" id="MobiDB-lite"/>
    </source>
</evidence>
<keyword evidence="2" id="KW-0472">Membrane</keyword>
<protein>
    <submittedName>
        <fullName evidence="4">Two-component system regulatory protein YycI</fullName>
    </submittedName>
</protein>
<name>A0ABW4DN42_9LACO</name>
<feature type="compositionally biased region" description="Low complexity" evidence="1">
    <location>
        <begin position="268"/>
        <end position="298"/>
    </location>
</feature>
<accession>A0ABW4DN42</accession>
<feature type="domain" description="Regulatory protein YycH-like" evidence="3">
    <location>
        <begin position="41"/>
        <end position="259"/>
    </location>
</feature>
<keyword evidence="2" id="KW-0812">Transmembrane</keyword>
<reference evidence="5" key="1">
    <citation type="journal article" date="2019" name="Int. J. Syst. Evol. Microbiol.">
        <title>The Global Catalogue of Microorganisms (GCM) 10K type strain sequencing project: providing services to taxonomists for standard genome sequencing and annotation.</title>
        <authorList>
            <consortium name="The Broad Institute Genomics Platform"/>
            <consortium name="The Broad Institute Genome Sequencing Center for Infectious Disease"/>
            <person name="Wu L."/>
            <person name="Ma J."/>
        </authorList>
    </citation>
    <scope>NUCLEOTIDE SEQUENCE [LARGE SCALE GENOMIC DNA]</scope>
    <source>
        <strain evidence="5">CCM 8951</strain>
    </source>
</reference>
<evidence type="ECO:0000259" key="3">
    <source>
        <dbReference type="Pfam" id="PF09648"/>
    </source>
</evidence>
<keyword evidence="5" id="KW-1185">Reference proteome</keyword>